<dbReference type="EMBL" id="MFQS01000008">
    <property type="protein sequence ID" value="OGH83885.1"/>
    <property type="molecule type" value="Genomic_DNA"/>
</dbReference>
<evidence type="ECO:0000313" key="3">
    <source>
        <dbReference type="EMBL" id="OGH83885.1"/>
    </source>
</evidence>
<dbReference type="AlphaFoldDB" id="A0A1F6NJ91"/>
<feature type="transmembrane region" description="Helical" evidence="2">
    <location>
        <begin position="17"/>
        <end position="37"/>
    </location>
</feature>
<dbReference type="Proteomes" id="UP000176300">
    <property type="component" value="Unassembled WGS sequence"/>
</dbReference>
<keyword evidence="2" id="KW-1133">Transmembrane helix</keyword>
<name>A0A1F6NJ91_9BACT</name>
<gene>
    <name evidence="3" type="ORF">A2373_00640</name>
</gene>
<feature type="compositionally biased region" description="Acidic residues" evidence="1">
    <location>
        <begin position="93"/>
        <end position="103"/>
    </location>
</feature>
<protein>
    <submittedName>
        <fullName evidence="3">Uncharacterized protein</fullName>
    </submittedName>
</protein>
<keyword evidence="2" id="KW-0472">Membrane</keyword>
<reference evidence="3 4" key="1">
    <citation type="journal article" date="2016" name="Nat. Commun.">
        <title>Thousands of microbial genomes shed light on interconnected biogeochemical processes in an aquifer system.</title>
        <authorList>
            <person name="Anantharaman K."/>
            <person name="Brown C.T."/>
            <person name="Hug L.A."/>
            <person name="Sharon I."/>
            <person name="Castelle C.J."/>
            <person name="Probst A.J."/>
            <person name="Thomas B.C."/>
            <person name="Singh A."/>
            <person name="Wilkins M.J."/>
            <person name="Karaoz U."/>
            <person name="Brodie E.L."/>
            <person name="Williams K.H."/>
            <person name="Hubbard S.S."/>
            <person name="Banfield J.F."/>
        </authorList>
    </citation>
    <scope>NUCLEOTIDE SEQUENCE [LARGE SCALE GENOMIC DNA]</scope>
</reference>
<organism evidence="3 4">
    <name type="scientific">Candidatus Magasanikbacteria bacterium RIFOXYB1_FULL_40_15</name>
    <dbReference type="NCBI Taxonomy" id="1798697"/>
    <lineage>
        <taxon>Bacteria</taxon>
        <taxon>Candidatus Magasanikiibacteriota</taxon>
    </lineage>
</organism>
<keyword evidence="2" id="KW-0812">Transmembrane</keyword>
<evidence type="ECO:0000256" key="2">
    <source>
        <dbReference type="SAM" id="Phobius"/>
    </source>
</evidence>
<proteinExistence type="predicted"/>
<feature type="region of interest" description="Disordered" evidence="1">
    <location>
        <begin position="86"/>
        <end position="115"/>
    </location>
</feature>
<evidence type="ECO:0000313" key="4">
    <source>
        <dbReference type="Proteomes" id="UP000176300"/>
    </source>
</evidence>
<evidence type="ECO:0000256" key="1">
    <source>
        <dbReference type="SAM" id="MobiDB-lite"/>
    </source>
</evidence>
<sequence length="217" mass="23825">MESENYQIRRLSSGQKVGFVLLMVFGILTISIGFMQMRNTIYNPFVIKPTGLLSSQIFMDEATKLQQLDTDNDTLSDYEELEFYNTSPYLPDTDSDGTDDNIEIENGTDPLCPEGQDCAILIDTGSPSEEFEADSPILESSGAADFLEILGDSATAAEQTPEGSSADQDQLSIELETLMSSPELLRQLLLSTGKITEEQLMGVTDVELLDLVKDLSL</sequence>
<comment type="caution">
    <text evidence="3">The sequence shown here is derived from an EMBL/GenBank/DDBJ whole genome shotgun (WGS) entry which is preliminary data.</text>
</comment>
<accession>A0A1F6NJ91</accession>